<feature type="domain" description="Glycosyl transferase family 1" evidence="4">
    <location>
        <begin position="189"/>
        <end position="353"/>
    </location>
</feature>
<dbReference type="Gene3D" id="3.40.50.2000">
    <property type="entry name" value="Glycogen Phosphorylase B"/>
    <property type="match status" value="2"/>
</dbReference>
<dbReference type="AlphaFoldDB" id="A0A543I074"/>
<dbReference type="SUPFAM" id="SSF53756">
    <property type="entry name" value="UDP-Glycosyltransferase/glycogen phosphorylase"/>
    <property type="match status" value="1"/>
</dbReference>
<dbReference type="OrthoDB" id="9810929at2"/>
<evidence type="ECO:0000313" key="6">
    <source>
        <dbReference type="Proteomes" id="UP000316747"/>
    </source>
</evidence>
<sequence>MTVIVQITPEIGPGTGVGAVAHHLEQEWTRLGIDVRRFSLSEAGGDWLPQPGGGVRGRLALITRVVWFSTVGTRRARAYLRAHPEELSVCHNDVVAGDVYVNHGIVQAAMRARGHYRLRMLRNPLHLFTTTRDRLRYSRRGSHRVVVNLVSAEEALLRQSYPRLAIPTVVIGNGVDIERFRPPSDTERADARAALGRTPDDRVVLFIGNEFGRKGLPLLLEAMARLDDRTHLHVVGGTPDLVAQASSSAAAAGLGERVHFDGPHADPRPWLRAADVLVMPSAYESFGLVVLEALATGVPVVATPTGCVPDLVVDGVNGAVVDATPDAVARGLAAVLDGDAAELSRHARAAAEQHSWSRVARRYLDLLRTVRGIDPLADARGDDLLGEPPGADPIAATRPVSNGGRP</sequence>
<evidence type="ECO:0000256" key="1">
    <source>
        <dbReference type="ARBA" id="ARBA00022676"/>
    </source>
</evidence>
<organism evidence="5 6">
    <name type="scientific">Humibacillus xanthopallidus</name>
    <dbReference type="NCBI Taxonomy" id="412689"/>
    <lineage>
        <taxon>Bacteria</taxon>
        <taxon>Bacillati</taxon>
        <taxon>Actinomycetota</taxon>
        <taxon>Actinomycetes</taxon>
        <taxon>Micrococcales</taxon>
        <taxon>Intrasporangiaceae</taxon>
        <taxon>Humibacillus</taxon>
    </lineage>
</organism>
<name>A0A543I074_9MICO</name>
<dbReference type="GO" id="GO:0016757">
    <property type="term" value="F:glycosyltransferase activity"/>
    <property type="evidence" value="ECO:0007669"/>
    <property type="project" value="UniProtKB-KW"/>
</dbReference>
<reference evidence="5 6" key="1">
    <citation type="submission" date="2019-06" db="EMBL/GenBank/DDBJ databases">
        <title>Genome sequencing of plant associated microbes to promote plant fitness in Sorghum bicolor and Oryza sativa.</title>
        <authorList>
            <person name="Coleman-Derr D."/>
        </authorList>
    </citation>
    <scope>NUCLEOTIDE SEQUENCE [LARGE SCALE GENOMIC DNA]</scope>
    <source>
        <strain evidence="5 6">KV-663</strain>
    </source>
</reference>
<dbReference type="RefSeq" id="WP_141841702.1">
    <property type="nucleotide sequence ID" value="NZ_VFPM01000001.1"/>
</dbReference>
<feature type="region of interest" description="Disordered" evidence="3">
    <location>
        <begin position="378"/>
        <end position="406"/>
    </location>
</feature>
<dbReference type="CDD" id="cd03801">
    <property type="entry name" value="GT4_PimA-like"/>
    <property type="match status" value="1"/>
</dbReference>
<keyword evidence="6" id="KW-1185">Reference proteome</keyword>
<dbReference type="EMBL" id="VFPM01000001">
    <property type="protein sequence ID" value="TQM63989.1"/>
    <property type="molecule type" value="Genomic_DNA"/>
</dbReference>
<dbReference type="PANTHER" id="PTHR12526">
    <property type="entry name" value="GLYCOSYLTRANSFERASE"/>
    <property type="match status" value="1"/>
</dbReference>
<comment type="caution">
    <text evidence="5">The sequence shown here is derived from an EMBL/GenBank/DDBJ whole genome shotgun (WGS) entry which is preliminary data.</text>
</comment>
<dbReference type="PANTHER" id="PTHR12526:SF510">
    <property type="entry name" value="D-INOSITOL 3-PHOSPHATE GLYCOSYLTRANSFERASE"/>
    <property type="match status" value="1"/>
</dbReference>
<keyword evidence="1" id="KW-0328">Glycosyltransferase</keyword>
<evidence type="ECO:0000256" key="2">
    <source>
        <dbReference type="ARBA" id="ARBA00022679"/>
    </source>
</evidence>
<gene>
    <name evidence="5" type="ORF">FBY41_0347</name>
</gene>
<keyword evidence="2 5" id="KW-0808">Transferase</keyword>
<evidence type="ECO:0000313" key="5">
    <source>
        <dbReference type="EMBL" id="TQM63989.1"/>
    </source>
</evidence>
<evidence type="ECO:0000259" key="4">
    <source>
        <dbReference type="Pfam" id="PF00534"/>
    </source>
</evidence>
<evidence type="ECO:0000256" key="3">
    <source>
        <dbReference type="SAM" id="MobiDB-lite"/>
    </source>
</evidence>
<dbReference type="Proteomes" id="UP000316747">
    <property type="component" value="Unassembled WGS sequence"/>
</dbReference>
<proteinExistence type="predicted"/>
<dbReference type="Pfam" id="PF00534">
    <property type="entry name" value="Glycos_transf_1"/>
    <property type="match status" value="1"/>
</dbReference>
<protein>
    <submittedName>
        <fullName evidence="5">UDP-glucose:(Heptosyl)LPS alpha-1,3-glucosyltransferase</fullName>
    </submittedName>
</protein>
<dbReference type="InterPro" id="IPR001296">
    <property type="entry name" value="Glyco_trans_1"/>
</dbReference>
<accession>A0A543I074</accession>